<organism evidence="2 3">
    <name type="scientific">Halomarina oriensis</name>
    <dbReference type="NCBI Taxonomy" id="671145"/>
    <lineage>
        <taxon>Archaea</taxon>
        <taxon>Methanobacteriati</taxon>
        <taxon>Methanobacteriota</taxon>
        <taxon>Stenosarchaea group</taxon>
        <taxon>Halobacteria</taxon>
        <taxon>Halobacteriales</taxon>
        <taxon>Natronomonadaceae</taxon>
        <taxon>Halomarina</taxon>
    </lineage>
</organism>
<gene>
    <name evidence="2" type="ORF">GQS65_18635</name>
</gene>
<dbReference type="EMBL" id="WSZK01000036">
    <property type="protein sequence ID" value="MWG36477.1"/>
    <property type="molecule type" value="Genomic_DNA"/>
</dbReference>
<sequence length="117" mass="11469">MSFPEFAEGDDIGMTVDGGGSEGDGVAVTGDRTVSVVASADGDVDGILAYDAADQEKADVVFQGARPAKVAAGTAAGTYVDGSATAGELSAATTPVQSSILTLTGPDADGFALVLIR</sequence>
<name>A0A6B0GSZ8_9EURY</name>
<evidence type="ECO:0000313" key="2">
    <source>
        <dbReference type="EMBL" id="MWG36477.1"/>
    </source>
</evidence>
<keyword evidence="3" id="KW-1185">Reference proteome</keyword>
<dbReference type="RefSeq" id="WP_158206133.1">
    <property type="nucleotide sequence ID" value="NZ_WSZK01000036.1"/>
</dbReference>
<dbReference type="AlphaFoldDB" id="A0A6B0GSZ8"/>
<evidence type="ECO:0008006" key="4">
    <source>
        <dbReference type="Google" id="ProtNLM"/>
    </source>
</evidence>
<comment type="caution">
    <text evidence="2">The sequence shown here is derived from an EMBL/GenBank/DDBJ whole genome shotgun (WGS) entry which is preliminary data.</text>
</comment>
<protein>
    <recommendedName>
        <fullName evidence="4">DUF2190 family protein</fullName>
    </recommendedName>
</protein>
<evidence type="ECO:0000313" key="3">
    <source>
        <dbReference type="Proteomes" id="UP000451471"/>
    </source>
</evidence>
<proteinExistence type="predicted"/>
<reference evidence="2 3" key="1">
    <citation type="submission" date="2019-12" db="EMBL/GenBank/DDBJ databases">
        <title>Halocatena pleomorpha gen. nov. sp. nov., an extremely halophilic archaeon of family Halobacteriaceae isolated from saltpan soil.</title>
        <authorList>
            <person name="Pal Y."/>
            <person name="Verma A."/>
            <person name="Krishnamurthi S."/>
            <person name="Kumar P."/>
        </authorList>
    </citation>
    <scope>NUCLEOTIDE SEQUENCE [LARGE SCALE GENOMIC DNA]</scope>
    <source>
        <strain evidence="2 3">JCM 16495</strain>
    </source>
</reference>
<feature type="region of interest" description="Disordered" evidence="1">
    <location>
        <begin position="1"/>
        <end position="27"/>
    </location>
</feature>
<dbReference type="Proteomes" id="UP000451471">
    <property type="component" value="Unassembled WGS sequence"/>
</dbReference>
<accession>A0A6B0GSZ8</accession>
<evidence type="ECO:0000256" key="1">
    <source>
        <dbReference type="SAM" id="MobiDB-lite"/>
    </source>
</evidence>